<dbReference type="RefSeq" id="WP_015711253.1">
    <property type="nucleotide sequence ID" value="NC_015577.1"/>
</dbReference>
<dbReference type="EMBL" id="CP001841">
    <property type="protein sequence ID" value="AEF80420.1"/>
    <property type="molecule type" value="Genomic_DNA"/>
</dbReference>
<reference evidence="3 4" key="2">
    <citation type="journal article" date="2011" name="ISME J.">
        <title>RNA-seq reveals cooperative metabolic interactions between two termite-gut spirochete species in co-culture.</title>
        <authorList>
            <person name="Rosenthal A.Z."/>
            <person name="Matson E.G."/>
            <person name="Eldar A."/>
            <person name="Leadbetter J.R."/>
        </authorList>
    </citation>
    <scope>NUCLEOTIDE SEQUENCE [LARGE SCALE GENOMIC DNA]</scope>
    <source>
        <strain evidence="4">ATCC BAA-888 / DSM 13862 / ZAS-9</strain>
    </source>
</reference>
<dbReference type="Pfam" id="PF07238">
    <property type="entry name" value="PilZ"/>
    <property type="match status" value="1"/>
</dbReference>
<feature type="region of interest" description="Disordered" evidence="1">
    <location>
        <begin position="341"/>
        <end position="381"/>
    </location>
</feature>
<accession>F5YAB9</accession>
<dbReference type="OrthoDB" id="358587at2"/>
<dbReference type="KEGG" id="taz:TREAZ_0711"/>
<dbReference type="eggNOG" id="COG5581">
    <property type="taxonomic scope" value="Bacteria"/>
</dbReference>
<name>F5YAB9_LEAAZ</name>
<dbReference type="Proteomes" id="UP000009222">
    <property type="component" value="Chromosome"/>
</dbReference>
<reference evidence="4" key="1">
    <citation type="submission" date="2009-12" db="EMBL/GenBank/DDBJ databases">
        <title>Complete sequence of Treponema azotonutricium strain ZAS-9.</title>
        <authorList>
            <person name="Tetu S.G."/>
            <person name="Matson E."/>
            <person name="Ren Q."/>
            <person name="Seshadri R."/>
            <person name="Elbourne L."/>
            <person name="Hassan K.A."/>
            <person name="Durkin A."/>
            <person name="Radune D."/>
            <person name="Mohamoud Y."/>
            <person name="Shay R."/>
            <person name="Jin S."/>
            <person name="Zhang X."/>
            <person name="Lucey K."/>
            <person name="Ballor N.R."/>
            <person name="Ottesen E."/>
            <person name="Rosenthal R."/>
            <person name="Allen A."/>
            <person name="Leadbetter J.R."/>
            <person name="Paulsen I.T."/>
        </authorList>
    </citation>
    <scope>NUCLEOTIDE SEQUENCE [LARGE SCALE GENOMIC DNA]</scope>
    <source>
        <strain evidence="4">ATCC BAA-888 / DSM 13862 / ZAS-9</strain>
    </source>
</reference>
<protein>
    <submittedName>
        <fullName evidence="3">Type IV pilus assembly protein PilZ</fullName>
    </submittedName>
</protein>
<dbReference type="InterPro" id="IPR009875">
    <property type="entry name" value="PilZ_domain"/>
</dbReference>
<dbReference type="HOGENOM" id="CLU_749921_0_0_12"/>
<organism evidence="3 4">
    <name type="scientific">Leadbettera azotonutricia (strain ATCC BAA-888 / DSM 13862 / ZAS-9)</name>
    <name type="common">Treponema azotonutricium</name>
    <dbReference type="NCBI Taxonomy" id="545695"/>
    <lineage>
        <taxon>Bacteria</taxon>
        <taxon>Pseudomonadati</taxon>
        <taxon>Spirochaetota</taxon>
        <taxon>Spirochaetia</taxon>
        <taxon>Spirochaetales</taxon>
        <taxon>Breznakiellaceae</taxon>
        <taxon>Leadbettera</taxon>
    </lineage>
</organism>
<dbReference type="GO" id="GO:0035438">
    <property type="term" value="F:cyclic-di-GMP binding"/>
    <property type="evidence" value="ECO:0007669"/>
    <property type="project" value="InterPro"/>
</dbReference>
<evidence type="ECO:0000259" key="2">
    <source>
        <dbReference type="Pfam" id="PF07238"/>
    </source>
</evidence>
<gene>
    <name evidence="3" type="ordered locus">TREAZ_0711</name>
</gene>
<sequence>MLPVLIIIIVVGGVVALVLARSKKGKSASWIQFYAKGKDSGFSFKEIELLRRLAVKANLEDPASLYWSQNQLDVCIRSLVRNMHLTGEDSDTGSHDFLSKLYDYRKKIEMDKPSIKNGISNSRQISDGQNLRVLVAGSGVFKSQIVKNTNQYITISRPTSTKLPGSFSWQNMKISAYFWREDDAGYVFDSEVLDEVFSKGIASLKISHSDSLFRTQKRKSIRVKLHKSAFLYLLANEEDANKIEVNPGLKCFLEDLSDTGCAVTIGGKAVTGLRVKVQFALNNIPIIMVGTVRSVEYKEDLNRSLLHIESDPLPIEIRNQILGEVFGMLPEEEEDLPFRLLNEEAEGGVASEAPGNGASASEKPPVSPIQEQSAENVENVI</sequence>
<feature type="compositionally biased region" description="Polar residues" evidence="1">
    <location>
        <begin position="369"/>
        <end position="381"/>
    </location>
</feature>
<feature type="domain" description="PilZ" evidence="2">
    <location>
        <begin position="216"/>
        <end position="326"/>
    </location>
</feature>
<dbReference type="InParanoid" id="F5YAB9"/>
<proteinExistence type="predicted"/>
<evidence type="ECO:0000256" key="1">
    <source>
        <dbReference type="SAM" id="MobiDB-lite"/>
    </source>
</evidence>
<evidence type="ECO:0000313" key="3">
    <source>
        <dbReference type="EMBL" id="AEF80420.1"/>
    </source>
</evidence>
<evidence type="ECO:0000313" key="4">
    <source>
        <dbReference type="Proteomes" id="UP000009222"/>
    </source>
</evidence>
<dbReference type="STRING" id="545695.TREAZ_0711"/>
<keyword evidence="4" id="KW-1185">Reference proteome</keyword>
<dbReference type="AlphaFoldDB" id="F5YAB9"/>